<name>A0A9D3VHD6_9ROSI</name>
<dbReference type="PANTHER" id="PTHR47074:SF61">
    <property type="entry name" value="RNASE H TYPE-1 DOMAIN-CONTAINING PROTEIN"/>
    <property type="match status" value="1"/>
</dbReference>
<dbReference type="Proteomes" id="UP000828251">
    <property type="component" value="Unassembled WGS sequence"/>
</dbReference>
<evidence type="ECO:0008006" key="5">
    <source>
        <dbReference type="Google" id="ProtNLM"/>
    </source>
</evidence>
<protein>
    <recommendedName>
        <fullName evidence="5">Reverse transcriptase</fullName>
    </recommendedName>
</protein>
<evidence type="ECO:0000313" key="4">
    <source>
        <dbReference type="Proteomes" id="UP000828251"/>
    </source>
</evidence>
<dbReference type="EMBL" id="JAIQCV010000007">
    <property type="protein sequence ID" value="KAH1082009.1"/>
    <property type="molecule type" value="Genomic_DNA"/>
</dbReference>
<sequence>MEEITHAVKSMEPLKAPGRLISDNVLIAYEILHSLKMKKKGKKGHFALKLDMSKAYDRVEWDFLAGMMLHLGFHEDWIVLIMRCVCSASYSISINGSNSKWFLASRGLRKGDPLSLYLFLICAKGFSTLFNEEKVKDDCIFFGDASIEGARVVRDVVREYEMVSDDCIFFGDASIEGARVVRDVVREYEMVSGILGFIKGYHHEIHLNQENMKVLSRPPGTKRWNPPDVGFIKNNFDATFQSESRFATTAVLAKDSEGEVVGAETYLFEDVVDAFVAEARACERAILFAVGKGFWRLLVERDSLTVIKKLKTKREDRSIVRSIIQHICVLENFLEKVSYIFIPRLVNGAAHTLALEGRRRQISGLWTEGVPESIRMVWRGTRRIEAGVAKFLVSFFSGFEVREGSSNLFGWSQSCGFSSSTLIP</sequence>
<feature type="domain" description="Reverse transcriptase" evidence="1">
    <location>
        <begin position="18"/>
        <end position="136"/>
    </location>
</feature>
<dbReference type="GO" id="GO:0003676">
    <property type="term" value="F:nucleic acid binding"/>
    <property type="evidence" value="ECO:0007669"/>
    <property type="project" value="InterPro"/>
</dbReference>
<organism evidence="3 4">
    <name type="scientific">Gossypium stocksii</name>
    <dbReference type="NCBI Taxonomy" id="47602"/>
    <lineage>
        <taxon>Eukaryota</taxon>
        <taxon>Viridiplantae</taxon>
        <taxon>Streptophyta</taxon>
        <taxon>Embryophyta</taxon>
        <taxon>Tracheophyta</taxon>
        <taxon>Spermatophyta</taxon>
        <taxon>Magnoliopsida</taxon>
        <taxon>eudicotyledons</taxon>
        <taxon>Gunneridae</taxon>
        <taxon>Pentapetalae</taxon>
        <taxon>rosids</taxon>
        <taxon>malvids</taxon>
        <taxon>Malvales</taxon>
        <taxon>Malvaceae</taxon>
        <taxon>Malvoideae</taxon>
        <taxon>Gossypium</taxon>
    </lineage>
</organism>
<dbReference type="CDD" id="cd06222">
    <property type="entry name" value="RNase_H_like"/>
    <property type="match status" value="1"/>
</dbReference>
<dbReference type="SUPFAM" id="SSF53098">
    <property type="entry name" value="Ribonuclease H-like"/>
    <property type="match status" value="1"/>
</dbReference>
<proteinExistence type="predicted"/>
<gene>
    <name evidence="3" type="ORF">J1N35_021770</name>
</gene>
<evidence type="ECO:0000313" key="3">
    <source>
        <dbReference type="EMBL" id="KAH1082009.1"/>
    </source>
</evidence>
<dbReference type="Gene3D" id="3.30.420.10">
    <property type="entry name" value="Ribonuclease H-like superfamily/Ribonuclease H"/>
    <property type="match status" value="1"/>
</dbReference>
<dbReference type="InterPro" id="IPR002156">
    <property type="entry name" value="RNaseH_domain"/>
</dbReference>
<accession>A0A9D3VHD6</accession>
<feature type="domain" description="RNase H type-1" evidence="2">
    <location>
        <begin position="235"/>
        <end position="354"/>
    </location>
</feature>
<dbReference type="OrthoDB" id="1932527at2759"/>
<evidence type="ECO:0000259" key="1">
    <source>
        <dbReference type="Pfam" id="PF00078"/>
    </source>
</evidence>
<dbReference type="InterPro" id="IPR036397">
    <property type="entry name" value="RNaseH_sf"/>
</dbReference>
<dbReference type="InterPro" id="IPR012337">
    <property type="entry name" value="RNaseH-like_sf"/>
</dbReference>
<keyword evidence="4" id="KW-1185">Reference proteome</keyword>
<dbReference type="GO" id="GO:0004523">
    <property type="term" value="F:RNA-DNA hybrid ribonuclease activity"/>
    <property type="evidence" value="ECO:0007669"/>
    <property type="project" value="InterPro"/>
</dbReference>
<dbReference type="AlphaFoldDB" id="A0A9D3VHD6"/>
<evidence type="ECO:0000259" key="2">
    <source>
        <dbReference type="Pfam" id="PF13456"/>
    </source>
</evidence>
<dbReference type="InterPro" id="IPR052929">
    <property type="entry name" value="RNase_H-like_EbsB-rel"/>
</dbReference>
<reference evidence="3 4" key="1">
    <citation type="journal article" date="2021" name="Plant Biotechnol. J.">
        <title>Multi-omics assisted identification of the key and species-specific regulatory components of drought-tolerant mechanisms in Gossypium stocksii.</title>
        <authorList>
            <person name="Yu D."/>
            <person name="Ke L."/>
            <person name="Zhang D."/>
            <person name="Wu Y."/>
            <person name="Sun Y."/>
            <person name="Mei J."/>
            <person name="Sun J."/>
            <person name="Sun Y."/>
        </authorList>
    </citation>
    <scope>NUCLEOTIDE SEQUENCE [LARGE SCALE GENOMIC DNA]</scope>
    <source>
        <strain evidence="4">cv. E1</strain>
        <tissue evidence="3">Leaf</tissue>
    </source>
</reference>
<dbReference type="InterPro" id="IPR000477">
    <property type="entry name" value="RT_dom"/>
</dbReference>
<dbReference type="Pfam" id="PF13456">
    <property type="entry name" value="RVT_3"/>
    <property type="match status" value="1"/>
</dbReference>
<comment type="caution">
    <text evidence="3">The sequence shown here is derived from an EMBL/GenBank/DDBJ whole genome shotgun (WGS) entry which is preliminary data.</text>
</comment>
<dbReference type="Pfam" id="PF00078">
    <property type="entry name" value="RVT_1"/>
    <property type="match status" value="1"/>
</dbReference>
<dbReference type="InterPro" id="IPR044730">
    <property type="entry name" value="RNase_H-like_dom_plant"/>
</dbReference>
<dbReference type="PANTHER" id="PTHR47074">
    <property type="entry name" value="BNAC02G40300D PROTEIN"/>
    <property type="match status" value="1"/>
</dbReference>